<evidence type="ECO:0000313" key="1">
    <source>
        <dbReference type="EMBL" id="KAA6302553.1"/>
    </source>
</evidence>
<proteinExistence type="predicted"/>
<dbReference type="EMBL" id="SNRX01000007">
    <property type="protein sequence ID" value="KAA6302553.1"/>
    <property type="molecule type" value="Genomic_DNA"/>
</dbReference>
<evidence type="ECO:0008006" key="3">
    <source>
        <dbReference type="Google" id="ProtNLM"/>
    </source>
</evidence>
<evidence type="ECO:0000313" key="2">
    <source>
        <dbReference type="Proteomes" id="UP000324575"/>
    </source>
</evidence>
<protein>
    <recommendedName>
        <fullName evidence="3">DUF4249 family protein</fullName>
    </recommendedName>
</protein>
<accession>A0A5M8P281</accession>
<sequence length="290" mass="33033">MREYNILYKLFFNRKGAKNAKGINNQLLIPYSLRSLRLCGYLFLLTSCGEELMQQEIHTTTPIVESYLVEGTTNLSVKLYSMEVYLGEEYILSQPIAGLSLKINDKELTEIGTGIYSLALEEDTIRAGQEYNLQFEYNGKAVKASTFIPQPVTGLKIEPESITRTSFSYYWGMDSDTTQIFLSWDNPDNGFYQVYIDASNASSSGFDTNFRKRVMQPIQASSYTTSLREFRTAGIYFIYVYKVNKEYVELYERVSSTDLANPVSFIDNALGIFTSMSVAGVRFTVYESEE</sequence>
<organism evidence="1 2">
    <name type="scientific">Candidatus Ordinivivax streblomastigis</name>
    <dbReference type="NCBI Taxonomy" id="2540710"/>
    <lineage>
        <taxon>Bacteria</taxon>
        <taxon>Pseudomonadati</taxon>
        <taxon>Bacteroidota</taxon>
        <taxon>Bacteroidia</taxon>
        <taxon>Bacteroidales</taxon>
        <taxon>Candidatus Ordinivivax</taxon>
    </lineage>
</organism>
<name>A0A5M8P281_9BACT</name>
<gene>
    <name evidence="1" type="ORF">EZS26_001385</name>
</gene>
<dbReference type="Proteomes" id="UP000324575">
    <property type="component" value="Unassembled WGS sequence"/>
</dbReference>
<comment type="caution">
    <text evidence="1">The sequence shown here is derived from an EMBL/GenBank/DDBJ whole genome shotgun (WGS) entry which is preliminary data.</text>
</comment>
<reference evidence="1 2" key="1">
    <citation type="submission" date="2019-03" db="EMBL/GenBank/DDBJ databases">
        <title>Single cell metagenomics reveals metabolic interactions within the superorganism composed of flagellate Streblomastix strix and complex community of Bacteroidetes bacteria on its surface.</title>
        <authorList>
            <person name="Treitli S.C."/>
            <person name="Kolisko M."/>
            <person name="Husnik F."/>
            <person name="Keeling P."/>
            <person name="Hampl V."/>
        </authorList>
    </citation>
    <scope>NUCLEOTIDE SEQUENCE [LARGE SCALE GENOMIC DNA]</scope>
    <source>
        <strain evidence="1">St1</strain>
    </source>
</reference>
<dbReference type="AlphaFoldDB" id="A0A5M8P281"/>